<keyword evidence="1" id="KW-1133">Transmembrane helix</keyword>
<dbReference type="Pfam" id="PF07690">
    <property type="entry name" value="MFS_1"/>
    <property type="match status" value="1"/>
</dbReference>
<feature type="transmembrane region" description="Helical" evidence="1">
    <location>
        <begin position="61"/>
        <end position="82"/>
    </location>
</feature>
<dbReference type="Gene3D" id="1.20.1250.20">
    <property type="entry name" value="MFS general substrate transporter like domains"/>
    <property type="match status" value="1"/>
</dbReference>
<proteinExistence type="predicted"/>
<evidence type="ECO:0000313" key="3">
    <source>
        <dbReference type="EMBL" id="GAJ17576.1"/>
    </source>
</evidence>
<evidence type="ECO:0000256" key="1">
    <source>
        <dbReference type="SAM" id="Phobius"/>
    </source>
</evidence>
<comment type="caution">
    <text evidence="3">The sequence shown here is derived from an EMBL/GenBank/DDBJ whole genome shotgun (WGS) entry which is preliminary data.</text>
</comment>
<dbReference type="GO" id="GO:0022857">
    <property type="term" value="F:transmembrane transporter activity"/>
    <property type="evidence" value="ECO:0007669"/>
    <property type="project" value="InterPro"/>
</dbReference>
<dbReference type="SUPFAM" id="SSF103473">
    <property type="entry name" value="MFS general substrate transporter"/>
    <property type="match status" value="1"/>
</dbReference>
<dbReference type="PROSITE" id="PS50850">
    <property type="entry name" value="MFS"/>
    <property type="match status" value="1"/>
</dbReference>
<dbReference type="EMBL" id="BARW01040378">
    <property type="protein sequence ID" value="GAJ17576.1"/>
    <property type="molecule type" value="Genomic_DNA"/>
</dbReference>
<keyword evidence="1" id="KW-0812">Transmembrane</keyword>
<feature type="transmembrane region" description="Helical" evidence="1">
    <location>
        <begin position="35"/>
        <end position="55"/>
    </location>
</feature>
<feature type="non-terminal residue" evidence="3">
    <location>
        <position position="1"/>
    </location>
</feature>
<feature type="domain" description="Major facilitator superfamily (MFS) profile" evidence="2">
    <location>
        <begin position="1"/>
        <end position="86"/>
    </location>
</feature>
<dbReference type="AlphaFoldDB" id="X1VN19"/>
<gene>
    <name evidence="3" type="ORF">S12H4_61041</name>
</gene>
<accession>X1VN19</accession>
<protein>
    <recommendedName>
        <fullName evidence="2">Major facilitator superfamily (MFS) profile domain-containing protein</fullName>
    </recommendedName>
</protein>
<reference evidence="3" key="1">
    <citation type="journal article" date="2014" name="Front. Microbiol.">
        <title>High frequency of phylogenetically diverse reductive dehalogenase-homologous genes in deep subseafloor sedimentary metagenomes.</title>
        <authorList>
            <person name="Kawai M."/>
            <person name="Futagami T."/>
            <person name="Toyoda A."/>
            <person name="Takaki Y."/>
            <person name="Nishi S."/>
            <person name="Hori S."/>
            <person name="Arai W."/>
            <person name="Tsubouchi T."/>
            <person name="Morono Y."/>
            <person name="Uchiyama I."/>
            <person name="Ito T."/>
            <person name="Fujiyama A."/>
            <person name="Inagaki F."/>
            <person name="Takami H."/>
        </authorList>
    </citation>
    <scope>NUCLEOTIDE SEQUENCE</scope>
    <source>
        <strain evidence="3">Expedition CK06-06</strain>
    </source>
</reference>
<dbReference type="InterPro" id="IPR011701">
    <property type="entry name" value="MFS"/>
</dbReference>
<dbReference type="InterPro" id="IPR036259">
    <property type="entry name" value="MFS_trans_sf"/>
</dbReference>
<sequence>LWLVNGFFNFLGMAANSSIMAQLTPSRQRGLGYGLFFLPGSIMGAVAPMIAAYIAENFGLINIFYASLAVYFISLSVLQFGVKTKS</sequence>
<keyword evidence="1" id="KW-0472">Membrane</keyword>
<dbReference type="InterPro" id="IPR020846">
    <property type="entry name" value="MFS_dom"/>
</dbReference>
<name>X1VN19_9ZZZZ</name>
<organism evidence="3">
    <name type="scientific">marine sediment metagenome</name>
    <dbReference type="NCBI Taxonomy" id="412755"/>
    <lineage>
        <taxon>unclassified sequences</taxon>
        <taxon>metagenomes</taxon>
        <taxon>ecological metagenomes</taxon>
    </lineage>
</organism>
<evidence type="ECO:0000259" key="2">
    <source>
        <dbReference type="PROSITE" id="PS50850"/>
    </source>
</evidence>